<protein>
    <submittedName>
        <fullName evidence="3">Choline/Ethanolamine kinase</fullName>
    </submittedName>
    <submittedName>
        <fullName evidence="4">Putative choline kinase</fullName>
    </submittedName>
</protein>
<dbReference type="PANTHER" id="PTHR22603">
    <property type="entry name" value="CHOLINE/ETHANOALAMINE KINASE"/>
    <property type="match status" value="1"/>
</dbReference>
<evidence type="ECO:0000256" key="2">
    <source>
        <dbReference type="SAM" id="MobiDB-lite"/>
    </source>
</evidence>
<dbReference type="Proteomes" id="UP000195557">
    <property type="component" value="Unassembled WGS sequence"/>
</dbReference>
<keyword evidence="5" id="KW-1185">Reference proteome</keyword>
<dbReference type="InParanoid" id="A0A090M879"/>
<dbReference type="FunCoup" id="A0A090M879">
    <property type="interactions" value="1544"/>
</dbReference>
<accession>A0A454Y386</accession>
<dbReference type="Gene3D" id="3.30.200.20">
    <property type="entry name" value="Phosphorylase Kinase, domain 1"/>
    <property type="match status" value="1"/>
</dbReference>
<dbReference type="EMBL" id="CAID01000008">
    <property type="protein sequence ID" value="CEG01314.1"/>
    <property type="molecule type" value="Genomic_DNA"/>
</dbReference>
<feature type="region of interest" description="Disordered" evidence="2">
    <location>
        <begin position="1"/>
        <end position="50"/>
    </location>
</feature>
<evidence type="ECO:0000313" key="4">
    <source>
        <dbReference type="EMBL" id="OUS46766.1"/>
    </source>
</evidence>
<dbReference type="GO" id="GO:0005737">
    <property type="term" value="C:cytoplasm"/>
    <property type="evidence" value="ECO:0007669"/>
    <property type="project" value="TreeGrafter"/>
</dbReference>
<dbReference type="Gene3D" id="3.90.1200.10">
    <property type="match status" value="1"/>
</dbReference>
<dbReference type="Pfam" id="PF01633">
    <property type="entry name" value="Choline_kinase"/>
    <property type="match status" value="1"/>
</dbReference>
<evidence type="ECO:0000313" key="5">
    <source>
        <dbReference type="Proteomes" id="UP000009170"/>
    </source>
</evidence>
<dbReference type="PANTHER" id="PTHR22603:SF93">
    <property type="entry name" value="RE24176P"/>
    <property type="match status" value="1"/>
</dbReference>
<accession>A0A1Y5IB84</accession>
<dbReference type="CDD" id="cd05157">
    <property type="entry name" value="ETNK_euk"/>
    <property type="match status" value="1"/>
</dbReference>
<sequence length="471" mass="52292">MSATSSVESADVESAAKRRSMRGHSSDASCGENVDVDASTGANEDDDAEYPHLARGALGRAGDDRDEGLVRCTTPLPVRLTMELNVEREQNASYSGVKFIARATVRGWKDERDDALEVSPVRGGITNALFKVRRVSDDETTVEGQTVARMVVVRVFGKGTERFITHRKVQGETTHVLNEHGFGARVLGVFANGLVEEFIEADSIAPEELASGGALLRRVALQMRRLHKEVHPDLAPRVVRAGGMEHSRAHAIWDTLQLWFDLAYGVTKDHTVFKGDSAKRAVLEGLKIDDEARHLLFEVVRERCDKVNSHTVYCHNDIHAGNFLINRQTDDLTLIDYEYADYGPRAFDMANLFCEFAGFECNYDQYPEHTLRREFYSSYLGVPSSSADVDSLEEEVAAWTPVTHAFWALWAVIQAKYSSIDFDFLGFADMRMKAFRSSAADASRWVPTNAAVGRGAGEYPQGWNVTAEGTL</sequence>
<keyword evidence="3" id="KW-0808">Transferase</keyword>
<evidence type="ECO:0000313" key="3">
    <source>
        <dbReference type="EMBL" id="CEG01314.1"/>
    </source>
</evidence>
<gene>
    <name evidence="4" type="ORF">BE221DRAFT_191241</name>
    <name evidence="3" type="ORF">OT_ostta08g00070</name>
</gene>
<proteinExistence type="inferred from homology"/>
<dbReference type="GO" id="GO:0004305">
    <property type="term" value="F:ethanolamine kinase activity"/>
    <property type="evidence" value="ECO:0007669"/>
    <property type="project" value="TreeGrafter"/>
</dbReference>
<dbReference type="GO" id="GO:0004103">
    <property type="term" value="F:choline kinase activity"/>
    <property type="evidence" value="ECO:0007669"/>
    <property type="project" value="TreeGrafter"/>
</dbReference>
<dbReference type="AlphaFoldDB" id="A0A090M879"/>
<evidence type="ECO:0000256" key="1">
    <source>
        <dbReference type="ARBA" id="ARBA00038211"/>
    </source>
</evidence>
<dbReference type="STRING" id="70448.A0A090M879"/>
<organism evidence="3 5">
    <name type="scientific">Ostreococcus tauri</name>
    <name type="common">Marine green alga</name>
    <dbReference type="NCBI Taxonomy" id="70448"/>
    <lineage>
        <taxon>Eukaryota</taxon>
        <taxon>Viridiplantae</taxon>
        <taxon>Chlorophyta</taxon>
        <taxon>Mamiellophyceae</taxon>
        <taxon>Mamiellales</taxon>
        <taxon>Bathycoccaceae</taxon>
        <taxon>Ostreococcus</taxon>
    </lineage>
</organism>
<dbReference type="GO" id="GO:0006646">
    <property type="term" value="P:phosphatidylethanolamine biosynthetic process"/>
    <property type="evidence" value="ECO:0007669"/>
    <property type="project" value="TreeGrafter"/>
</dbReference>
<dbReference type="Proteomes" id="UP000009170">
    <property type="component" value="Unassembled WGS sequence"/>
</dbReference>
<dbReference type="SUPFAM" id="SSF56112">
    <property type="entry name" value="Protein kinase-like (PK-like)"/>
    <property type="match status" value="1"/>
</dbReference>
<comment type="similarity">
    <text evidence="1">Belongs to the choline/ethanolamine kinase family.</text>
</comment>
<dbReference type="OrthoDB" id="10267235at2759"/>
<dbReference type="InterPro" id="IPR011009">
    <property type="entry name" value="Kinase-like_dom_sf"/>
</dbReference>
<accession>A0A090M879</accession>
<reference evidence="3" key="2">
    <citation type="journal article" date="2014" name="BMC Genomics">
        <title>An improved genome of the model marine alga Ostreococcus tauri unfolds by assessing Illumina de novo assemblies.</title>
        <authorList>
            <person name="Blanc-Mathieu R."/>
            <person name="Verhelst B."/>
            <person name="Derelle E."/>
            <person name="Rombauts S."/>
            <person name="Bouget F.Y."/>
            <person name="Carre I."/>
            <person name="Chateau A."/>
            <person name="Eyre-Walker A."/>
            <person name="Grimsley N."/>
            <person name="Moreau H."/>
            <person name="Piegu B."/>
            <person name="Rivals E."/>
            <person name="Schackwitz W."/>
            <person name="Van de Peer Y."/>
            <person name="Piganeau G."/>
        </authorList>
    </citation>
    <scope>NUCLEOTIDE SEQUENCE</scope>
    <source>
        <strain evidence="3">RCC4221</strain>
    </source>
</reference>
<reference evidence="3 5" key="1">
    <citation type="journal article" date="2006" name="Proc. Natl. Acad. Sci. U.S.A.">
        <title>Genome analysis of the smallest free-living eukaryote Ostreococcus tauri unveils many unique features.</title>
        <authorList>
            <person name="Derelle E."/>
            <person name="Ferraz C."/>
            <person name="Rombauts S."/>
            <person name="Rouze P."/>
            <person name="Worden A.Z."/>
            <person name="Robbens S."/>
            <person name="Partensky F."/>
            <person name="Degroeve S."/>
            <person name="Echeynie S."/>
            <person name="Cooke R."/>
            <person name="Saeys Y."/>
            <person name="Wuyts J."/>
            <person name="Jabbari K."/>
            <person name="Bowler C."/>
            <person name="Panaud O."/>
            <person name="Piegu B."/>
            <person name="Ball S.G."/>
            <person name="Ral J.-P."/>
            <person name="Bouget F.-Y."/>
            <person name="Piganeau G."/>
            <person name="De Baets B."/>
            <person name="Picard A."/>
            <person name="Delseny M."/>
            <person name="Demaille J."/>
            <person name="Van de Peer Y."/>
            <person name="Moreau H."/>
        </authorList>
    </citation>
    <scope>NUCLEOTIDE SEQUENCE [LARGE SCALE GENOMIC DNA]</scope>
    <source>
        <strain evidence="3 5">OTTH0595</strain>
    </source>
</reference>
<name>A0A090M879_OSTTA</name>
<dbReference type="EMBL" id="KZ155780">
    <property type="protein sequence ID" value="OUS46766.1"/>
    <property type="molecule type" value="Genomic_DNA"/>
</dbReference>
<feature type="compositionally biased region" description="Low complexity" evidence="2">
    <location>
        <begin position="1"/>
        <end position="13"/>
    </location>
</feature>
<reference evidence="4" key="3">
    <citation type="submission" date="2017-04" db="EMBL/GenBank/DDBJ databases">
        <title>Population genomics of picophytoplankton unveils novel chromosome hypervariability.</title>
        <authorList>
            <consortium name="DOE Joint Genome Institute"/>
            <person name="Blanc-Mathieu R."/>
            <person name="Krasovec M."/>
            <person name="Hebrard M."/>
            <person name="Yau S."/>
            <person name="Desgranges E."/>
            <person name="Martin J."/>
            <person name="Schackwitz W."/>
            <person name="Kuo A."/>
            <person name="Salin G."/>
            <person name="Donnadieu C."/>
            <person name="Desdevises Y."/>
            <person name="Sanchez-Ferandin S."/>
            <person name="Moreau H."/>
            <person name="Rivals E."/>
            <person name="Grigoriev I.V."/>
            <person name="Grimsley N."/>
            <person name="Eyre-Walker A."/>
            <person name="Piganeau G."/>
        </authorList>
    </citation>
    <scope>NUCLEOTIDE SEQUENCE [LARGE SCALE GENOMIC DNA]</scope>
    <source>
        <strain evidence="4">RCC 1115</strain>
    </source>
</reference>
<keyword evidence="3" id="KW-0418">Kinase</keyword>